<name>A0A7S3BTU9_9EUKA</name>
<feature type="compositionally biased region" description="Basic and acidic residues" evidence="1">
    <location>
        <begin position="22"/>
        <end position="31"/>
    </location>
</feature>
<protein>
    <submittedName>
        <fullName evidence="2">Uncharacterized protein</fullName>
    </submittedName>
</protein>
<reference evidence="2" key="1">
    <citation type="submission" date="2021-01" db="EMBL/GenBank/DDBJ databases">
        <authorList>
            <person name="Corre E."/>
            <person name="Pelletier E."/>
            <person name="Niang G."/>
            <person name="Scheremetjew M."/>
            <person name="Finn R."/>
            <person name="Kale V."/>
            <person name="Holt S."/>
            <person name="Cochrane G."/>
            <person name="Meng A."/>
            <person name="Brown T."/>
            <person name="Cohen L."/>
        </authorList>
    </citation>
    <scope>NUCLEOTIDE SEQUENCE</scope>
    <source>
        <strain evidence="2">CCMP281</strain>
    </source>
</reference>
<accession>A0A7S3BTU9</accession>
<evidence type="ECO:0000256" key="1">
    <source>
        <dbReference type="SAM" id="MobiDB-lite"/>
    </source>
</evidence>
<organism evidence="2">
    <name type="scientific">Haptolina ericina</name>
    <dbReference type="NCBI Taxonomy" id="156174"/>
    <lineage>
        <taxon>Eukaryota</taxon>
        <taxon>Haptista</taxon>
        <taxon>Haptophyta</taxon>
        <taxon>Prymnesiophyceae</taxon>
        <taxon>Prymnesiales</taxon>
        <taxon>Prymnesiaceae</taxon>
        <taxon>Haptolina</taxon>
    </lineage>
</organism>
<gene>
    <name evidence="2" type="ORF">HERI1096_LOCUS35589</name>
</gene>
<evidence type="ECO:0000313" key="2">
    <source>
        <dbReference type="EMBL" id="CAE0144940.1"/>
    </source>
</evidence>
<proteinExistence type="predicted"/>
<feature type="compositionally biased region" description="Polar residues" evidence="1">
    <location>
        <begin position="8"/>
        <end position="18"/>
    </location>
</feature>
<dbReference type="EMBL" id="HBHX01064279">
    <property type="protein sequence ID" value="CAE0144940.1"/>
    <property type="molecule type" value="Transcribed_RNA"/>
</dbReference>
<sequence>MRRDSRSTLHQSPTSQRAKSAGGDRDPTRDRMDIACVRRHAWTRDSHAMLSADLTILAVSSLWSLTHAAQHNHASSPRASTPPTTFCVARLGPIQRCTRPCFSAQHSK</sequence>
<dbReference type="AlphaFoldDB" id="A0A7S3BTU9"/>
<feature type="region of interest" description="Disordered" evidence="1">
    <location>
        <begin position="1"/>
        <end position="31"/>
    </location>
</feature>